<evidence type="ECO:0000256" key="3">
    <source>
        <dbReference type="ARBA" id="ARBA00022692"/>
    </source>
</evidence>
<evidence type="ECO:0000256" key="1">
    <source>
        <dbReference type="ARBA" id="ARBA00004651"/>
    </source>
</evidence>
<dbReference type="CDD" id="cd06581">
    <property type="entry name" value="TM_PBP1_LivM_like"/>
    <property type="match status" value="1"/>
</dbReference>
<dbReference type="PANTHER" id="PTHR30482">
    <property type="entry name" value="HIGH-AFFINITY BRANCHED-CHAIN AMINO ACID TRANSPORT SYSTEM PERMEASE"/>
    <property type="match status" value="1"/>
</dbReference>
<dbReference type="Pfam" id="PF02653">
    <property type="entry name" value="BPD_transp_2"/>
    <property type="match status" value="1"/>
</dbReference>
<dbReference type="AlphaFoldDB" id="A0A5K7YLM4"/>
<dbReference type="GO" id="GO:0015658">
    <property type="term" value="F:branched-chain amino acid transmembrane transporter activity"/>
    <property type="evidence" value="ECO:0007669"/>
    <property type="project" value="InterPro"/>
</dbReference>
<keyword evidence="4 6" id="KW-1133">Transmembrane helix</keyword>
<keyword evidence="8" id="KW-1185">Reference proteome</keyword>
<accession>A0A5K7YLM4</accession>
<feature type="transmembrane region" description="Helical" evidence="6">
    <location>
        <begin position="279"/>
        <end position="304"/>
    </location>
</feature>
<evidence type="ECO:0000313" key="7">
    <source>
        <dbReference type="EMBL" id="BBO70632.1"/>
    </source>
</evidence>
<feature type="transmembrane region" description="Helical" evidence="6">
    <location>
        <begin position="158"/>
        <end position="177"/>
    </location>
</feature>
<dbReference type="EMBL" id="AP021874">
    <property type="protein sequence ID" value="BBO70632.1"/>
    <property type="molecule type" value="Genomic_DNA"/>
</dbReference>
<feature type="transmembrane region" description="Helical" evidence="6">
    <location>
        <begin position="34"/>
        <end position="54"/>
    </location>
</feature>
<feature type="transmembrane region" description="Helical" evidence="6">
    <location>
        <begin position="12"/>
        <end position="28"/>
    </location>
</feature>
<name>A0A5K7YLM4_9BACT</name>
<comment type="subcellular location">
    <subcellularLocation>
        <location evidence="1">Cell membrane</location>
        <topology evidence="1">Multi-pass membrane protein</topology>
    </subcellularLocation>
</comment>
<keyword evidence="2" id="KW-1003">Cell membrane</keyword>
<evidence type="ECO:0000256" key="4">
    <source>
        <dbReference type="ARBA" id="ARBA00022989"/>
    </source>
</evidence>
<keyword evidence="5 6" id="KW-0472">Membrane</keyword>
<dbReference type="InterPro" id="IPR043428">
    <property type="entry name" value="LivM-like"/>
</dbReference>
<proteinExistence type="predicted"/>
<feature type="transmembrane region" description="Helical" evidence="6">
    <location>
        <begin position="85"/>
        <end position="106"/>
    </location>
</feature>
<evidence type="ECO:0000256" key="2">
    <source>
        <dbReference type="ARBA" id="ARBA00022475"/>
    </source>
</evidence>
<feature type="transmembrane region" description="Helical" evidence="6">
    <location>
        <begin position="244"/>
        <end position="267"/>
    </location>
</feature>
<dbReference type="Proteomes" id="UP000427906">
    <property type="component" value="Chromosome"/>
</dbReference>
<feature type="transmembrane region" description="Helical" evidence="6">
    <location>
        <begin position="61"/>
        <end position="79"/>
    </location>
</feature>
<feature type="transmembrane region" description="Helical" evidence="6">
    <location>
        <begin position="212"/>
        <end position="232"/>
    </location>
</feature>
<evidence type="ECO:0000256" key="5">
    <source>
        <dbReference type="ARBA" id="ARBA00023136"/>
    </source>
</evidence>
<organism evidence="7 8">
    <name type="scientific">Desulfosarcina alkanivorans</name>
    <dbReference type="NCBI Taxonomy" id="571177"/>
    <lineage>
        <taxon>Bacteria</taxon>
        <taxon>Pseudomonadati</taxon>
        <taxon>Thermodesulfobacteriota</taxon>
        <taxon>Desulfobacteria</taxon>
        <taxon>Desulfobacterales</taxon>
        <taxon>Desulfosarcinaceae</taxon>
        <taxon>Desulfosarcina</taxon>
    </lineage>
</organism>
<dbReference type="RefSeq" id="WP_197904647.1">
    <property type="nucleotide sequence ID" value="NZ_AP021874.1"/>
</dbReference>
<keyword evidence="3 6" id="KW-0812">Transmembrane</keyword>
<dbReference type="GO" id="GO:0005886">
    <property type="term" value="C:plasma membrane"/>
    <property type="evidence" value="ECO:0007669"/>
    <property type="project" value="UniProtKB-SubCell"/>
</dbReference>
<dbReference type="InterPro" id="IPR001851">
    <property type="entry name" value="ABC_transp_permease"/>
</dbReference>
<protein>
    <submittedName>
        <fullName evidence="7">Branched-chain amino acid ABC transporter permease</fullName>
    </submittedName>
</protein>
<gene>
    <name evidence="7" type="ORF">DSCA_45620</name>
</gene>
<evidence type="ECO:0000256" key="6">
    <source>
        <dbReference type="SAM" id="Phobius"/>
    </source>
</evidence>
<dbReference type="PANTHER" id="PTHR30482:SF17">
    <property type="entry name" value="ABC TRANSPORTER ATP-BINDING PROTEIN"/>
    <property type="match status" value="1"/>
</dbReference>
<reference evidence="7 8" key="1">
    <citation type="submission" date="2019-11" db="EMBL/GenBank/DDBJ databases">
        <title>Comparative genomics of hydrocarbon-degrading Desulfosarcina strains.</title>
        <authorList>
            <person name="Watanabe M."/>
            <person name="Kojima H."/>
            <person name="Fukui M."/>
        </authorList>
    </citation>
    <scope>NUCLEOTIDE SEQUENCE [LARGE SCALE GENOMIC DNA]</scope>
    <source>
        <strain evidence="7 8">PL12</strain>
    </source>
</reference>
<dbReference type="KEGG" id="dalk:DSCA_45620"/>
<feature type="transmembrane region" description="Helical" evidence="6">
    <location>
        <begin position="113"/>
        <end position="134"/>
    </location>
</feature>
<sequence length="315" mass="34654">MYKALFDMKTTFIGLVLLALLLMLPQFLPRFYVYLSALIFAIALLATSLNLVLGFGGMYQFHHAVFYGFGAYAFALFATKSGLPLWLGYAIAPFFSAALGLVLGLITVRLNQLYFGMLQISLGSLVWAITYRWYSFTGGDDGIHGIPLPDLVGSSVGAYYFNLTVAAVCLLLMYAIVHSPFGRVFQGIRDNPERCRAIGVNVQRQQLVGQTIAAFFAGVAGTLFVTVEGSVFPDLMFWTLSLEILIMCLLGGWFIFLGPALGAAIIICLRTFAGIYTEYWTLILGLVLMLLIFFLPEGVLGLFLHKAGPAARRER</sequence>
<evidence type="ECO:0000313" key="8">
    <source>
        <dbReference type="Proteomes" id="UP000427906"/>
    </source>
</evidence>